<comment type="caution">
    <text evidence="2">The sequence shown here is derived from an EMBL/GenBank/DDBJ whole genome shotgun (WGS) entry which is preliminary data.</text>
</comment>
<feature type="region of interest" description="Disordered" evidence="1">
    <location>
        <begin position="162"/>
        <end position="198"/>
    </location>
</feature>
<accession>A0A2N5T284</accession>
<dbReference type="OrthoDB" id="2508363at2759"/>
<dbReference type="STRING" id="200324.A0A2N5T284"/>
<gene>
    <name evidence="2" type="ORF">PCANC_14937</name>
</gene>
<sequence length="404" mass="45681">MIHSIDLLIQDQSPAIFKLSDFVPKGGEHTASSNLTFHHSHPSYLTPTSNNTTHSTHLAPQYPSNTHRADPRINLTPAETAQLVKYWIDRLTREKESYIASIEPSPYDLLPYEAKLSIALRRIKEQKDLDLEYQIAFNNLVRSHAETRRQRYLERMNTPVTTPFLTTANSGSLITNVPSANPSRLVPNYSSKDNLPATDSNIEETEANEDFLDYDLDDPNSQDSSLPQQDHAKETRVDPPKERSSAMEIDQSPISSGATHSPPTSKDDDLVIITHPENPTDEISLLSKTDQVRVMVKDHVAIHARFLQAQKDGNSTDMKTLLTRAQENQKSLQKLIPNNEIKSYVKGWNPWDVKRALFPPQAKREGKPKSSAYRRMKYDDQDTWAEVADIASAVRSLYKATKRG</sequence>
<name>A0A2N5T284_9BASI</name>
<keyword evidence="3" id="KW-1185">Reference proteome</keyword>
<feature type="compositionally biased region" description="Polar residues" evidence="1">
    <location>
        <begin position="252"/>
        <end position="264"/>
    </location>
</feature>
<reference evidence="2 3" key="1">
    <citation type="submission" date="2017-11" db="EMBL/GenBank/DDBJ databases">
        <title>De novo assembly and phasing of dikaryotic genomes from two isolates of Puccinia coronata f. sp. avenae, the causal agent of oat crown rust.</title>
        <authorList>
            <person name="Miller M.E."/>
            <person name="Zhang Y."/>
            <person name="Omidvar V."/>
            <person name="Sperschneider J."/>
            <person name="Schwessinger B."/>
            <person name="Raley C."/>
            <person name="Palmer J.M."/>
            <person name="Garnica D."/>
            <person name="Upadhyaya N."/>
            <person name="Rathjen J."/>
            <person name="Taylor J.M."/>
            <person name="Park R.F."/>
            <person name="Dodds P.N."/>
            <person name="Hirsch C.D."/>
            <person name="Kianian S.F."/>
            <person name="Figueroa M."/>
        </authorList>
    </citation>
    <scope>NUCLEOTIDE SEQUENCE [LARGE SCALE GENOMIC DNA]</scope>
    <source>
        <strain evidence="2">12NC29</strain>
    </source>
</reference>
<evidence type="ECO:0000256" key="1">
    <source>
        <dbReference type="SAM" id="MobiDB-lite"/>
    </source>
</evidence>
<feature type="compositionally biased region" description="Basic and acidic residues" evidence="1">
    <location>
        <begin position="230"/>
        <end position="245"/>
    </location>
</feature>
<dbReference type="AlphaFoldDB" id="A0A2N5T284"/>
<feature type="region of interest" description="Disordered" evidence="1">
    <location>
        <begin position="212"/>
        <end position="270"/>
    </location>
</feature>
<protein>
    <submittedName>
        <fullName evidence="2">Uncharacterized protein</fullName>
    </submittedName>
</protein>
<feature type="region of interest" description="Disordered" evidence="1">
    <location>
        <begin position="36"/>
        <end position="57"/>
    </location>
</feature>
<evidence type="ECO:0000313" key="2">
    <source>
        <dbReference type="EMBL" id="PLW19584.1"/>
    </source>
</evidence>
<proteinExistence type="predicted"/>
<dbReference type="EMBL" id="PGCJ01000810">
    <property type="protein sequence ID" value="PLW19584.1"/>
    <property type="molecule type" value="Genomic_DNA"/>
</dbReference>
<organism evidence="2 3">
    <name type="scientific">Puccinia coronata f. sp. avenae</name>
    <dbReference type="NCBI Taxonomy" id="200324"/>
    <lineage>
        <taxon>Eukaryota</taxon>
        <taxon>Fungi</taxon>
        <taxon>Dikarya</taxon>
        <taxon>Basidiomycota</taxon>
        <taxon>Pucciniomycotina</taxon>
        <taxon>Pucciniomycetes</taxon>
        <taxon>Pucciniales</taxon>
        <taxon>Pucciniaceae</taxon>
        <taxon>Puccinia</taxon>
    </lineage>
</organism>
<feature type="compositionally biased region" description="Low complexity" evidence="1">
    <location>
        <begin position="45"/>
        <end position="57"/>
    </location>
</feature>
<dbReference type="Proteomes" id="UP000235388">
    <property type="component" value="Unassembled WGS sequence"/>
</dbReference>
<evidence type="ECO:0000313" key="3">
    <source>
        <dbReference type="Proteomes" id="UP000235388"/>
    </source>
</evidence>